<dbReference type="GO" id="GO:0005198">
    <property type="term" value="F:structural molecule activity"/>
    <property type="evidence" value="ECO:0007669"/>
    <property type="project" value="InterPro"/>
</dbReference>
<organism evidence="2">
    <name type="scientific">Setaria italica</name>
    <name type="common">Foxtail millet</name>
    <name type="synonym">Panicum italicum</name>
    <dbReference type="NCBI Taxonomy" id="4555"/>
    <lineage>
        <taxon>Eukaryota</taxon>
        <taxon>Viridiplantae</taxon>
        <taxon>Streptophyta</taxon>
        <taxon>Embryophyta</taxon>
        <taxon>Tracheophyta</taxon>
        <taxon>Spermatophyta</taxon>
        <taxon>Magnoliopsida</taxon>
        <taxon>Liliopsida</taxon>
        <taxon>Poales</taxon>
        <taxon>Poaceae</taxon>
        <taxon>PACMAD clade</taxon>
        <taxon>Panicoideae</taxon>
        <taxon>Panicodae</taxon>
        <taxon>Paniceae</taxon>
        <taxon>Cenchrinae</taxon>
        <taxon>Setaria</taxon>
    </lineage>
</organism>
<dbReference type="InterPro" id="IPR001337">
    <property type="entry name" value="TMV-like_coat"/>
</dbReference>
<feature type="compositionally biased region" description="Low complexity" evidence="1">
    <location>
        <begin position="147"/>
        <end position="161"/>
    </location>
</feature>
<feature type="region of interest" description="Disordered" evidence="1">
    <location>
        <begin position="1"/>
        <end position="20"/>
    </location>
</feature>
<dbReference type="OrthoDB" id="686253at2759"/>
<sequence length="240" mass="26505">MKRAAPRDAGDADNDDRRHIPRVIRNATDGGYGPAVPLQMARAHRWARYDDVVSALRLLEQAAREDARATVRGLFQHPAPFDAGARFPEAEVLLSVDHENEVTELFFERQNGKSKRAKCVCAVVNRLISPRQVRREPGDRFCTPGVQAASAGSSEQAEAQGFQPNELPGSIQKEMLRVEAATKGYNWQRVIAACEAFMEALSAAAGTATLVWPEEPGKPVLYDQAVFEEAFPLTWTEMDA</sequence>
<reference evidence="2" key="2">
    <citation type="submission" date="2015-07" db="EMBL/GenBank/DDBJ databases">
        <authorList>
            <person name="Noorani M."/>
        </authorList>
    </citation>
    <scope>NUCLEOTIDE SEQUENCE</scope>
    <source>
        <strain evidence="2">Yugu1</strain>
    </source>
</reference>
<evidence type="ECO:0000256" key="1">
    <source>
        <dbReference type="SAM" id="MobiDB-lite"/>
    </source>
</evidence>
<evidence type="ECO:0000313" key="2">
    <source>
        <dbReference type="EMBL" id="RCV07925.1"/>
    </source>
</evidence>
<proteinExistence type="predicted"/>
<name>A0A368PQ97_SETIT</name>
<protein>
    <submittedName>
        <fullName evidence="2">Uncharacterized protein</fullName>
    </submittedName>
</protein>
<dbReference type="EMBL" id="CM003528">
    <property type="protein sequence ID" value="RCV07925.1"/>
    <property type="molecule type" value="Genomic_DNA"/>
</dbReference>
<gene>
    <name evidence="2" type="ORF">SETIT_1G285100v2</name>
</gene>
<dbReference type="Pfam" id="PF00721">
    <property type="entry name" value="TMV_coat"/>
    <property type="match status" value="1"/>
</dbReference>
<accession>A0A368PQ97</accession>
<feature type="region of interest" description="Disordered" evidence="1">
    <location>
        <begin position="145"/>
        <end position="166"/>
    </location>
</feature>
<dbReference type="AlphaFoldDB" id="A0A368PQ97"/>
<feature type="compositionally biased region" description="Basic and acidic residues" evidence="1">
    <location>
        <begin position="1"/>
        <end position="18"/>
    </location>
</feature>
<reference evidence="2" key="1">
    <citation type="journal article" date="2012" name="Nat. Biotechnol.">
        <title>Reference genome sequence of the model plant Setaria.</title>
        <authorList>
            <person name="Bennetzen J.L."/>
            <person name="Schmutz J."/>
            <person name="Wang H."/>
            <person name="Percifield R."/>
            <person name="Hawkins J."/>
            <person name="Pontaroli A.C."/>
            <person name="Estep M."/>
            <person name="Feng L."/>
            <person name="Vaughn J.N."/>
            <person name="Grimwood J."/>
            <person name="Jenkins J."/>
            <person name="Barry K."/>
            <person name="Lindquist E."/>
            <person name="Hellsten U."/>
            <person name="Deshpande S."/>
            <person name="Wang X."/>
            <person name="Wu X."/>
            <person name="Mitros T."/>
            <person name="Triplett J."/>
            <person name="Yang X."/>
            <person name="Ye C.Y."/>
            <person name="Mauro-Herrera M."/>
            <person name="Wang L."/>
            <person name="Li P."/>
            <person name="Sharma M."/>
            <person name="Sharma R."/>
            <person name="Ronald P.C."/>
            <person name="Panaud O."/>
            <person name="Kellogg E.A."/>
            <person name="Brutnell T.P."/>
            <person name="Doust A.N."/>
            <person name="Tuskan G.A."/>
            <person name="Rokhsar D."/>
            <person name="Devos K.M."/>
        </authorList>
    </citation>
    <scope>NUCLEOTIDE SEQUENCE [LARGE SCALE GENOMIC DNA]</scope>
    <source>
        <strain evidence="2">Yugu1</strain>
    </source>
</reference>